<dbReference type="InterPro" id="IPR051550">
    <property type="entry name" value="SCF-Subunits/Alg-Epimerases"/>
</dbReference>
<evidence type="ECO:0000256" key="1">
    <source>
        <dbReference type="ARBA" id="ARBA00004906"/>
    </source>
</evidence>
<dbReference type="SUPFAM" id="SSF51126">
    <property type="entry name" value="Pectin lyase-like"/>
    <property type="match status" value="2"/>
</dbReference>
<feature type="transmembrane region" description="Helical" evidence="4">
    <location>
        <begin position="375"/>
        <end position="393"/>
    </location>
</feature>
<keyword evidence="4" id="KW-0812">Transmembrane</keyword>
<keyword evidence="3" id="KW-0833">Ubl conjugation pathway</keyword>
<keyword evidence="4" id="KW-1133">Transmembrane helix</keyword>
<reference evidence="6 7" key="1">
    <citation type="journal article" date="2017" name="BMC Genomics">
        <title>Genomic analysis of methanogenic archaea reveals a shift towards energy conservation.</title>
        <authorList>
            <person name="Gilmore S.P."/>
            <person name="Henske J.K."/>
            <person name="Sexton J.A."/>
            <person name="Solomon K.V."/>
            <person name="Seppala S."/>
            <person name="Yoo J.I."/>
            <person name="Huyett L.M."/>
            <person name="Pressman A."/>
            <person name="Cogan J.Z."/>
            <person name="Kivenson V."/>
            <person name="Peng X."/>
            <person name="Tan Y."/>
            <person name="Valentine D.L."/>
            <person name="O'Malley M.A."/>
        </authorList>
    </citation>
    <scope>NUCLEOTIDE SEQUENCE [LARGE SCALE GENOMIC DNA]</scope>
    <source>
        <strain evidence="6 7">MC-15</strain>
    </source>
</reference>
<dbReference type="SMART" id="SM00722">
    <property type="entry name" value="CASH"/>
    <property type="match status" value="1"/>
</dbReference>
<dbReference type="PANTHER" id="PTHR22990">
    <property type="entry name" value="F-BOX ONLY PROTEIN"/>
    <property type="match status" value="1"/>
</dbReference>
<keyword evidence="7" id="KW-1185">Reference proteome</keyword>
<dbReference type="InterPro" id="IPR039448">
    <property type="entry name" value="Beta_helix"/>
</dbReference>
<dbReference type="Proteomes" id="UP000218164">
    <property type="component" value="Unassembled WGS sequence"/>
</dbReference>
<name>A0A2A2HXK8_9EURY</name>
<comment type="pathway">
    <text evidence="1">Protein modification; protein ubiquitination.</text>
</comment>
<dbReference type="NCBIfam" id="TIGR03804">
    <property type="entry name" value="para_beta_helix"/>
    <property type="match status" value="5"/>
</dbReference>
<dbReference type="InterPro" id="IPR006633">
    <property type="entry name" value="Carb-bd_sugar_hydrolysis-dom"/>
</dbReference>
<sequence length="564" mass="62933">MKFKVSHFSSFLIFFYTSMRGYSMELKNISAILLIIFIINCASATTITVDVNNGSNSNFSSIQEAINFAQENDSILISKGNYSETLTIDKQLKISSISRNPEDVIINPKISSQPIVHVTSDNVEITDLTILGSNNENQTSGVFLDHVSNSLIQNNIISSVQDGLVLGASSENSIKNNTIISNNFHGVYLINSMNNDLRNNLVIGNKRGLYLDQSNRNTLADNNASSNEKYGIALLDSNTNNLKNNQFYTNKYGLCLTDSHENVIIDNVASDNKESGFLLFLESSYNNVEGNLLIENENSGMYLASCSNNTLSRNSLSNNTNGISIDVANDNLIINNNFSSNKKYGLFYPHPGSNNTIKDNIFLNNKKGNDNLSSTPIYIILILLTGTGLACYLKRKSLMKKALIGLSVLTAIFLIAIIAWYFPFEANIPANNVEITNFSWHNSSVINETYTQVTLSMDINYKYKEAYCHTFDENSEIDIIPIKVRLSLNSYGTDTSLTLLSEENINLTFQKSLKYETTLDLKNNVDYNLVAIPMFKEEFDYPFPYGESRWDDLGGNSTDINLRG</sequence>
<evidence type="ECO:0000256" key="2">
    <source>
        <dbReference type="ARBA" id="ARBA00022737"/>
    </source>
</evidence>
<dbReference type="AlphaFoldDB" id="A0A2A2HXK8"/>
<feature type="transmembrane region" description="Helical" evidence="4">
    <location>
        <begin position="402"/>
        <end position="422"/>
    </location>
</feature>
<dbReference type="InterPro" id="IPR011050">
    <property type="entry name" value="Pectin_lyase_fold/virulence"/>
</dbReference>
<keyword evidence="2" id="KW-0677">Repeat</keyword>
<protein>
    <recommendedName>
        <fullName evidence="5">Carbohydrate-binding/sugar hydrolysis domain-containing protein</fullName>
    </recommendedName>
</protein>
<evidence type="ECO:0000313" key="6">
    <source>
        <dbReference type="EMBL" id="PAV14209.1"/>
    </source>
</evidence>
<organism evidence="6 7">
    <name type="scientific">Methanosarcina spelaei</name>
    <dbReference type="NCBI Taxonomy" id="1036679"/>
    <lineage>
        <taxon>Archaea</taxon>
        <taxon>Methanobacteriati</taxon>
        <taxon>Methanobacteriota</taxon>
        <taxon>Stenosarchaea group</taxon>
        <taxon>Methanomicrobia</taxon>
        <taxon>Methanosarcinales</taxon>
        <taxon>Methanosarcinaceae</taxon>
        <taxon>Methanosarcina</taxon>
    </lineage>
</organism>
<evidence type="ECO:0000256" key="4">
    <source>
        <dbReference type="SAM" id="Phobius"/>
    </source>
</evidence>
<comment type="caution">
    <text evidence="6">The sequence shown here is derived from an EMBL/GenBank/DDBJ whole genome shotgun (WGS) entry which is preliminary data.</text>
</comment>
<feature type="domain" description="Carbohydrate-binding/sugar hydrolysis" evidence="5">
    <location>
        <begin position="77"/>
        <end position="212"/>
    </location>
</feature>
<dbReference type="InterPro" id="IPR022441">
    <property type="entry name" value="Para_beta_helix_rpt-2"/>
</dbReference>
<dbReference type="InterPro" id="IPR012334">
    <property type="entry name" value="Pectin_lyas_fold"/>
</dbReference>
<evidence type="ECO:0000256" key="3">
    <source>
        <dbReference type="ARBA" id="ARBA00022786"/>
    </source>
</evidence>
<dbReference type="InterPro" id="IPR007742">
    <property type="entry name" value="NosD_dom"/>
</dbReference>
<gene>
    <name evidence="6" type="ORF">ASJ81_14815</name>
</gene>
<dbReference type="EMBL" id="LMVP01000022">
    <property type="protein sequence ID" value="PAV14209.1"/>
    <property type="molecule type" value="Genomic_DNA"/>
</dbReference>
<dbReference type="InterPro" id="IPR006626">
    <property type="entry name" value="PbH1"/>
</dbReference>
<proteinExistence type="predicted"/>
<dbReference type="PANTHER" id="PTHR22990:SF15">
    <property type="entry name" value="F-BOX ONLY PROTEIN 10"/>
    <property type="match status" value="1"/>
</dbReference>
<dbReference type="SMART" id="SM00710">
    <property type="entry name" value="PbH1"/>
    <property type="match status" value="11"/>
</dbReference>
<dbReference type="Pfam" id="PF13229">
    <property type="entry name" value="Beta_helix"/>
    <property type="match status" value="1"/>
</dbReference>
<dbReference type="Pfam" id="PF05048">
    <property type="entry name" value="NosD"/>
    <property type="match status" value="1"/>
</dbReference>
<accession>A0A2A2HXK8</accession>
<evidence type="ECO:0000259" key="5">
    <source>
        <dbReference type="SMART" id="SM00722"/>
    </source>
</evidence>
<evidence type="ECO:0000313" key="7">
    <source>
        <dbReference type="Proteomes" id="UP000218164"/>
    </source>
</evidence>
<keyword evidence="4" id="KW-0472">Membrane</keyword>
<dbReference type="Gene3D" id="2.160.20.10">
    <property type="entry name" value="Single-stranded right-handed beta-helix, Pectin lyase-like"/>
    <property type="match status" value="2"/>
</dbReference>